<dbReference type="EMBL" id="FMWO01000059">
    <property type="protein sequence ID" value="SCZ86229.1"/>
    <property type="molecule type" value="Genomic_DNA"/>
</dbReference>
<reference evidence="1 2" key="1">
    <citation type="submission" date="2016-10" db="EMBL/GenBank/DDBJ databases">
        <authorList>
            <person name="de Groot N.N."/>
        </authorList>
    </citation>
    <scope>NUCLEOTIDE SEQUENCE [LARGE SCALE GENOMIC DNA]</scope>
    <source>
        <strain evidence="1">1</strain>
    </source>
</reference>
<keyword evidence="2" id="KW-1185">Reference proteome</keyword>
<dbReference type="AlphaFoldDB" id="A0A1G5SIN7"/>
<gene>
    <name evidence="1" type="ORF">NSMM_500029</name>
</gene>
<sequence length="47" mass="5262">MSLPAIQQLAQMSGAVEADETFFLESLKGKRHLFRIARKLFGPAQND</sequence>
<accession>A0A1G5SIN7</accession>
<protein>
    <submittedName>
        <fullName evidence="1">Uncharacterized protein</fullName>
    </submittedName>
</protein>
<dbReference type="Proteomes" id="UP000198729">
    <property type="component" value="Unassembled WGS sequence"/>
</dbReference>
<proteinExistence type="predicted"/>
<evidence type="ECO:0000313" key="2">
    <source>
        <dbReference type="Proteomes" id="UP000198729"/>
    </source>
</evidence>
<evidence type="ECO:0000313" key="1">
    <source>
        <dbReference type="EMBL" id="SCZ86229.1"/>
    </source>
</evidence>
<organism evidence="1 2">
    <name type="scientific">Nitrosomonas mobilis</name>
    <dbReference type="NCBI Taxonomy" id="51642"/>
    <lineage>
        <taxon>Bacteria</taxon>
        <taxon>Pseudomonadati</taxon>
        <taxon>Pseudomonadota</taxon>
        <taxon>Betaproteobacteria</taxon>
        <taxon>Nitrosomonadales</taxon>
        <taxon>Nitrosomonadaceae</taxon>
        <taxon>Nitrosomonas</taxon>
    </lineage>
</organism>
<name>A0A1G5SIN7_9PROT</name>